<evidence type="ECO:0000313" key="3">
    <source>
        <dbReference type="Proteomes" id="UP000000226"/>
    </source>
</evidence>
<accession>V7BCH7</accession>
<gene>
    <name evidence="2" type="ORF">PHAVU_007G083900g</name>
</gene>
<evidence type="ECO:0000313" key="2">
    <source>
        <dbReference type="EMBL" id="ESW15577.1"/>
    </source>
</evidence>
<keyword evidence="3" id="KW-1185">Reference proteome</keyword>
<evidence type="ECO:0000256" key="1">
    <source>
        <dbReference type="SAM" id="MobiDB-lite"/>
    </source>
</evidence>
<dbReference type="AlphaFoldDB" id="V7BCH7"/>
<feature type="region of interest" description="Disordered" evidence="1">
    <location>
        <begin position="28"/>
        <end position="89"/>
    </location>
</feature>
<name>V7BCH7_PHAVU</name>
<dbReference type="Proteomes" id="UP000000226">
    <property type="component" value="Chromosome 7"/>
</dbReference>
<feature type="compositionally biased region" description="Polar residues" evidence="1">
    <location>
        <begin position="55"/>
        <end position="65"/>
    </location>
</feature>
<dbReference type="Gramene" id="ESW15577">
    <property type="protein sequence ID" value="ESW15577"/>
    <property type="gene ID" value="PHAVU_007G083900g"/>
</dbReference>
<dbReference type="EMBL" id="CM002294">
    <property type="protein sequence ID" value="ESW15577.1"/>
    <property type="molecule type" value="Genomic_DNA"/>
</dbReference>
<protein>
    <submittedName>
        <fullName evidence="2">Uncharacterized protein</fullName>
    </submittedName>
</protein>
<reference evidence="3" key="1">
    <citation type="journal article" date="2014" name="Nat. Genet.">
        <title>A reference genome for common bean and genome-wide analysis of dual domestications.</title>
        <authorList>
            <person name="Schmutz J."/>
            <person name="McClean P.E."/>
            <person name="Mamidi S."/>
            <person name="Wu G.A."/>
            <person name="Cannon S.B."/>
            <person name="Grimwood J."/>
            <person name="Jenkins J."/>
            <person name="Shu S."/>
            <person name="Song Q."/>
            <person name="Chavarro C."/>
            <person name="Torres-Torres M."/>
            <person name="Geffroy V."/>
            <person name="Moghaddam S.M."/>
            <person name="Gao D."/>
            <person name="Abernathy B."/>
            <person name="Barry K."/>
            <person name="Blair M."/>
            <person name="Brick M.A."/>
            <person name="Chovatia M."/>
            <person name="Gepts P."/>
            <person name="Goodstein D.M."/>
            <person name="Gonzales M."/>
            <person name="Hellsten U."/>
            <person name="Hyten D.L."/>
            <person name="Jia G."/>
            <person name="Kelly J.D."/>
            <person name="Kudrna D."/>
            <person name="Lee R."/>
            <person name="Richard M.M."/>
            <person name="Miklas P.N."/>
            <person name="Osorno J.M."/>
            <person name="Rodrigues J."/>
            <person name="Thareau V."/>
            <person name="Urrea C.A."/>
            <person name="Wang M."/>
            <person name="Yu Y."/>
            <person name="Zhang M."/>
            <person name="Wing R.A."/>
            <person name="Cregan P.B."/>
            <person name="Rokhsar D.S."/>
            <person name="Jackson S.A."/>
        </authorList>
    </citation>
    <scope>NUCLEOTIDE SEQUENCE [LARGE SCALE GENOMIC DNA]</scope>
    <source>
        <strain evidence="3">cv. G19833</strain>
    </source>
</reference>
<proteinExistence type="predicted"/>
<organism evidence="2 3">
    <name type="scientific">Phaseolus vulgaris</name>
    <name type="common">Kidney bean</name>
    <name type="synonym">French bean</name>
    <dbReference type="NCBI Taxonomy" id="3885"/>
    <lineage>
        <taxon>Eukaryota</taxon>
        <taxon>Viridiplantae</taxon>
        <taxon>Streptophyta</taxon>
        <taxon>Embryophyta</taxon>
        <taxon>Tracheophyta</taxon>
        <taxon>Spermatophyta</taxon>
        <taxon>Magnoliopsida</taxon>
        <taxon>eudicotyledons</taxon>
        <taxon>Gunneridae</taxon>
        <taxon>Pentapetalae</taxon>
        <taxon>rosids</taxon>
        <taxon>fabids</taxon>
        <taxon>Fabales</taxon>
        <taxon>Fabaceae</taxon>
        <taxon>Papilionoideae</taxon>
        <taxon>50 kb inversion clade</taxon>
        <taxon>NPAAA clade</taxon>
        <taxon>indigoferoid/millettioid clade</taxon>
        <taxon>Phaseoleae</taxon>
        <taxon>Phaseolus</taxon>
    </lineage>
</organism>
<sequence length="89" mass="10230">MYFPIHQTSPWYEKTRRTLRHIRRLISCRQELPQEHGTPREPTTPPPPEPPPSPDLQTPRTSPATTALRRPGAVAQTETARCPRRRTGL</sequence>
<feature type="compositionally biased region" description="Pro residues" evidence="1">
    <location>
        <begin position="42"/>
        <end position="54"/>
    </location>
</feature>